<dbReference type="EMBL" id="JAPQKL010000005">
    <property type="protein sequence ID" value="KAJ5130887.1"/>
    <property type="molecule type" value="Genomic_DNA"/>
</dbReference>
<organism evidence="2 3">
    <name type="scientific">Penicillium bovifimosum</name>
    <dbReference type="NCBI Taxonomy" id="126998"/>
    <lineage>
        <taxon>Eukaryota</taxon>
        <taxon>Fungi</taxon>
        <taxon>Dikarya</taxon>
        <taxon>Ascomycota</taxon>
        <taxon>Pezizomycotina</taxon>
        <taxon>Eurotiomycetes</taxon>
        <taxon>Eurotiomycetidae</taxon>
        <taxon>Eurotiales</taxon>
        <taxon>Aspergillaceae</taxon>
        <taxon>Penicillium</taxon>
    </lineage>
</organism>
<dbReference type="GeneID" id="81406840"/>
<reference evidence="2" key="2">
    <citation type="journal article" date="2023" name="IMA Fungus">
        <title>Comparative genomic study of the Penicillium genus elucidates a diverse pangenome and 15 lateral gene transfer events.</title>
        <authorList>
            <person name="Petersen C."/>
            <person name="Sorensen T."/>
            <person name="Nielsen M.R."/>
            <person name="Sondergaard T.E."/>
            <person name="Sorensen J.L."/>
            <person name="Fitzpatrick D.A."/>
            <person name="Frisvad J.C."/>
            <person name="Nielsen K.L."/>
        </authorList>
    </citation>
    <scope>NUCLEOTIDE SEQUENCE</scope>
    <source>
        <strain evidence="2">IBT 22155</strain>
    </source>
</reference>
<feature type="compositionally biased region" description="Polar residues" evidence="1">
    <location>
        <begin position="8"/>
        <end position="21"/>
    </location>
</feature>
<evidence type="ECO:0000256" key="1">
    <source>
        <dbReference type="SAM" id="MobiDB-lite"/>
    </source>
</evidence>
<dbReference type="Proteomes" id="UP001149079">
    <property type="component" value="Unassembled WGS sequence"/>
</dbReference>
<name>A0A9W9GVM0_9EURO</name>
<dbReference type="RefSeq" id="XP_056521266.1">
    <property type="nucleotide sequence ID" value="XM_056667670.1"/>
</dbReference>
<protein>
    <submittedName>
        <fullName evidence="2">Uncharacterized protein</fullName>
    </submittedName>
</protein>
<evidence type="ECO:0000313" key="2">
    <source>
        <dbReference type="EMBL" id="KAJ5130887.1"/>
    </source>
</evidence>
<feature type="region of interest" description="Disordered" evidence="1">
    <location>
        <begin position="1"/>
        <end position="33"/>
    </location>
</feature>
<proteinExistence type="predicted"/>
<accession>A0A9W9GVM0</accession>
<keyword evidence="3" id="KW-1185">Reference proteome</keyword>
<comment type="caution">
    <text evidence="2">The sequence shown here is derived from an EMBL/GenBank/DDBJ whole genome shotgun (WGS) entry which is preliminary data.</text>
</comment>
<dbReference type="AlphaFoldDB" id="A0A9W9GVM0"/>
<gene>
    <name evidence="2" type="ORF">N7515_006926</name>
</gene>
<dbReference type="OrthoDB" id="4509550at2759"/>
<evidence type="ECO:0000313" key="3">
    <source>
        <dbReference type="Proteomes" id="UP001149079"/>
    </source>
</evidence>
<reference evidence="2" key="1">
    <citation type="submission" date="2022-11" db="EMBL/GenBank/DDBJ databases">
        <authorList>
            <person name="Petersen C."/>
        </authorList>
    </citation>
    <scope>NUCLEOTIDE SEQUENCE</scope>
    <source>
        <strain evidence="2">IBT 22155</strain>
    </source>
</reference>
<sequence length="78" mass="8907">MSDHVGSGYSTPNMSNSQASSVEDLKADESHLTPVQRLKKRWREIQKKWGPLMAAKESWEDEYTFTPGRYSGQGRDQC</sequence>